<feature type="region of interest" description="Disordered" evidence="13">
    <location>
        <begin position="771"/>
        <end position="828"/>
    </location>
</feature>
<feature type="compositionally biased region" description="Pro residues" evidence="13">
    <location>
        <begin position="787"/>
        <end position="796"/>
    </location>
</feature>
<evidence type="ECO:0000259" key="15">
    <source>
        <dbReference type="PROSITE" id="PS50268"/>
    </source>
</evidence>
<keyword evidence="6 12" id="KW-0106">Calcium</keyword>
<dbReference type="PROSITE" id="PS50268">
    <property type="entry name" value="CADHERIN_2"/>
    <property type="match status" value="6"/>
</dbReference>
<feature type="non-terminal residue" evidence="16">
    <location>
        <position position="828"/>
    </location>
</feature>
<dbReference type="EMBL" id="JAWQEG010005711">
    <property type="protein sequence ID" value="KAK3857038.1"/>
    <property type="molecule type" value="Genomic_DNA"/>
</dbReference>
<sequence length="828" mass="90119">TSSLQVLAVAGDRSSQASVTVNIIDVNDNSPIFTQDEYHTRLPEDARFPKSVMMVKATDEDTGVRGEVRYSLGGEGALLFVINDTNGEILVARGAQLDRESTPVISLEVTAHDTPQGGITRRKTTVIVEIELVDVNDESPSWREDSRGGNTVVVVAENTRVGLPVATLHATDPDLGLNGLVRYQLPEPQGQLDGLFSVDGESGVLSVKEALNGKGRTEPYELTVRAVDQGTPQQYSESTLRILIGDVSANDGVPTFISPAPNEGASVLENSKIGTAVFQVKAEDPDDPDTPNGKIVYSFLDDGSSNGVFQIDPTTGLISTAGLVDREDRGQYTVVVVAQDLGRPPQLTSRLIIINITDTDDNPPVFARITGDEALEVEVEEEAAVGTVVAHISAQDIDSGDNALIDYRITYGNDAGLFSINRTSDNQGMIHVKSRIDREEVDSVTLTVLCGKLGRRMPTRMEYDPANPAMMQVVVRVGDLDDNKPTFERAEVTAGVRVDAALQTEVVRLKAFDKDPTAQTIRYAMHNISFSHFEDTVELLPDEEVNAEGTLLLESTTGTLRTNAPLTRYAHGTFTVYVTATSAPPPATPAVAKVTIYVLRDSDLMRFVFGLTPGEVRRQLDNFRREVEGALPVTASLNIYDTAYYSNADGAIDFTTTGSCFQLEGRNLHDTKLLLDAQQNPDLDRVFNRFTVRKVERCVPRRASTGADWVEVWVLVIAAFIGIGGGVSAITVCCLYSRYRRRLDQHHRHLRLLESPPSVLPPGSIVMLPQAAGGVPMGPPPHHHHPGPPPGHPVHPPASMLSSEPPRTYEWQERGLPLDNVSYRSGQR</sequence>
<keyword evidence="3 14" id="KW-0812">Transmembrane</keyword>
<dbReference type="FunFam" id="2.60.40.60:FF:000033">
    <property type="entry name" value="FAT atypical cadherin 1"/>
    <property type="match status" value="1"/>
</dbReference>
<dbReference type="Gene3D" id="2.60.40.60">
    <property type="entry name" value="Cadherins"/>
    <property type="match status" value="6"/>
</dbReference>
<dbReference type="PRINTS" id="PR00205">
    <property type="entry name" value="CADHERIN"/>
</dbReference>
<feature type="domain" description="Cadherin" evidence="15">
    <location>
        <begin position="488"/>
        <end position="609"/>
    </location>
</feature>
<keyword evidence="5" id="KW-0677">Repeat</keyword>
<comment type="caution">
    <text evidence="16">The sequence shown here is derived from an EMBL/GenBank/DDBJ whole genome shotgun (WGS) entry which is preliminary data.</text>
</comment>
<dbReference type="CDD" id="cd11304">
    <property type="entry name" value="Cadherin_repeat"/>
    <property type="match status" value="5"/>
</dbReference>
<name>A0AAE1EMC2_PETCI</name>
<dbReference type="SMART" id="SM00112">
    <property type="entry name" value="CA"/>
    <property type="match status" value="5"/>
</dbReference>
<evidence type="ECO:0000256" key="12">
    <source>
        <dbReference type="PROSITE-ProRule" id="PRU00043"/>
    </source>
</evidence>
<evidence type="ECO:0000256" key="14">
    <source>
        <dbReference type="SAM" id="Phobius"/>
    </source>
</evidence>
<dbReference type="FunFam" id="2.60.40.60:FF:000039">
    <property type="entry name" value="FAT atypical cadherin 3"/>
    <property type="match status" value="1"/>
</dbReference>
<dbReference type="Pfam" id="PF00028">
    <property type="entry name" value="Cadherin"/>
    <property type="match status" value="4"/>
</dbReference>
<dbReference type="InterPro" id="IPR015919">
    <property type="entry name" value="Cadherin-like_sf"/>
</dbReference>
<proteinExistence type="predicted"/>
<reference evidence="16" key="1">
    <citation type="submission" date="2023-10" db="EMBL/GenBank/DDBJ databases">
        <title>Genome assemblies of two species of porcelain crab, Petrolisthes cinctipes and Petrolisthes manimaculis (Anomura: Porcellanidae).</title>
        <authorList>
            <person name="Angst P."/>
        </authorList>
    </citation>
    <scope>NUCLEOTIDE SEQUENCE</scope>
    <source>
        <strain evidence="16">PB745_01</strain>
        <tissue evidence="16">Gill</tissue>
    </source>
</reference>
<evidence type="ECO:0000256" key="6">
    <source>
        <dbReference type="ARBA" id="ARBA00022837"/>
    </source>
</evidence>
<dbReference type="GO" id="GO:0008104">
    <property type="term" value="P:intracellular protein localization"/>
    <property type="evidence" value="ECO:0007669"/>
    <property type="project" value="UniProtKB-ARBA"/>
</dbReference>
<dbReference type="InterPro" id="IPR020894">
    <property type="entry name" value="Cadherin_CS"/>
</dbReference>
<gene>
    <name evidence="16" type="ORF">Pcinc_036684</name>
</gene>
<organism evidence="16 17">
    <name type="scientific">Petrolisthes cinctipes</name>
    <name type="common">Flat porcelain crab</name>
    <dbReference type="NCBI Taxonomy" id="88211"/>
    <lineage>
        <taxon>Eukaryota</taxon>
        <taxon>Metazoa</taxon>
        <taxon>Ecdysozoa</taxon>
        <taxon>Arthropoda</taxon>
        <taxon>Crustacea</taxon>
        <taxon>Multicrustacea</taxon>
        <taxon>Malacostraca</taxon>
        <taxon>Eumalacostraca</taxon>
        <taxon>Eucarida</taxon>
        <taxon>Decapoda</taxon>
        <taxon>Pleocyemata</taxon>
        <taxon>Anomura</taxon>
        <taxon>Galatheoidea</taxon>
        <taxon>Porcellanidae</taxon>
        <taxon>Petrolisthes</taxon>
    </lineage>
</organism>
<keyword evidence="17" id="KW-1185">Reference proteome</keyword>
<dbReference type="GO" id="GO:0005509">
    <property type="term" value="F:calcium ion binding"/>
    <property type="evidence" value="ECO:0007669"/>
    <property type="project" value="UniProtKB-UniRule"/>
</dbReference>
<dbReference type="GO" id="GO:0005886">
    <property type="term" value="C:plasma membrane"/>
    <property type="evidence" value="ECO:0007669"/>
    <property type="project" value="UniProtKB-SubCell"/>
</dbReference>
<evidence type="ECO:0000256" key="9">
    <source>
        <dbReference type="ARBA" id="ARBA00023136"/>
    </source>
</evidence>
<evidence type="ECO:0000256" key="7">
    <source>
        <dbReference type="ARBA" id="ARBA00022889"/>
    </source>
</evidence>
<evidence type="ECO:0000256" key="11">
    <source>
        <dbReference type="ARBA" id="ARBA00023180"/>
    </source>
</evidence>
<dbReference type="Proteomes" id="UP001286313">
    <property type="component" value="Unassembled WGS sequence"/>
</dbReference>
<feature type="domain" description="Cadherin" evidence="15">
    <location>
        <begin position="34"/>
        <end position="142"/>
    </location>
</feature>
<dbReference type="AlphaFoldDB" id="A0AAE1EMC2"/>
<dbReference type="PANTHER" id="PTHR24026:SF126">
    <property type="entry name" value="PROTOCADHERIN FAT 4"/>
    <property type="match status" value="1"/>
</dbReference>
<keyword evidence="10" id="KW-1015">Disulfide bond</keyword>
<keyword evidence="8 14" id="KW-1133">Transmembrane helix</keyword>
<dbReference type="GO" id="GO:0048513">
    <property type="term" value="P:animal organ development"/>
    <property type="evidence" value="ECO:0007669"/>
    <property type="project" value="UniProtKB-ARBA"/>
</dbReference>
<evidence type="ECO:0000256" key="4">
    <source>
        <dbReference type="ARBA" id="ARBA00022729"/>
    </source>
</evidence>
<keyword evidence="7" id="KW-0130">Cell adhesion</keyword>
<evidence type="ECO:0000256" key="5">
    <source>
        <dbReference type="ARBA" id="ARBA00022737"/>
    </source>
</evidence>
<protein>
    <recommendedName>
        <fullName evidence="15">Cadherin domain-containing protein</fullName>
    </recommendedName>
</protein>
<evidence type="ECO:0000256" key="3">
    <source>
        <dbReference type="ARBA" id="ARBA00022692"/>
    </source>
</evidence>
<keyword evidence="2" id="KW-0245">EGF-like domain</keyword>
<dbReference type="SUPFAM" id="SSF49313">
    <property type="entry name" value="Cadherin-like"/>
    <property type="match status" value="5"/>
</dbReference>
<dbReference type="FunFam" id="2.60.40.60:FF:000020">
    <property type="entry name" value="Dachsous cadherin-related 1b"/>
    <property type="match status" value="1"/>
</dbReference>
<keyword evidence="4" id="KW-0732">Signal</keyword>
<evidence type="ECO:0000256" key="10">
    <source>
        <dbReference type="ARBA" id="ARBA00023157"/>
    </source>
</evidence>
<feature type="domain" description="Cadherin" evidence="15">
    <location>
        <begin position="2"/>
        <end position="33"/>
    </location>
</feature>
<dbReference type="GO" id="GO:0001736">
    <property type="term" value="P:establishment of planar polarity"/>
    <property type="evidence" value="ECO:0007669"/>
    <property type="project" value="UniProtKB-ARBA"/>
</dbReference>
<dbReference type="InterPro" id="IPR002126">
    <property type="entry name" value="Cadherin-like_dom"/>
</dbReference>
<evidence type="ECO:0000313" key="16">
    <source>
        <dbReference type="EMBL" id="KAK3857038.1"/>
    </source>
</evidence>
<keyword evidence="11" id="KW-0325">Glycoprotein</keyword>
<feature type="domain" description="Cadherin" evidence="15">
    <location>
        <begin position="155"/>
        <end position="256"/>
    </location>
</feature>
<dbReference type="PANTHER" id="PTHR24026">
    <property type="entry name" value="FAT ATYPICAL CADHERIN-RELATED"/>
    <property type="match status" value="1"/>
</dbReference>
<accession>A0AAE1EMC2</accession>
<feature type="domain" description="Cadherin" evidence="15">
    <location>
        <begin position="259"/>
        <end position="366"/>
    </location>
</feature>
<evidence type="ECO:0000256" key="2">
    <source>
        <dbReference type="ARBA" id="ARBA00022536"/>
    </source>
</evidence>
<evidence type="ECO:0000256" key="8">
    <source>
        <dbReference type="ARBA" id="ARBA00022989"/>
    </source>
</evidence>
<dbReference type="PROSITE" id="PS00232">
    <property type="entry name" value="CADHERIN_1"/>
    <property type="match status" value="1"/>
</dbReference>
<feature type="domain" description="Cadherin" evidence="15">
    <location>
        <begin position="371"/>
        <end position="487"/>
    </location>
</feature>
<evidence type="ECO:0000313" key="17">
    <source>
        <dbReference type="Proteomes" id="UP001286313"/>
    </source>
</evidence>
<dbReference type="GO" id="GO:0007163">
    <property type="term" value="P:establishment or maintenance of cell polarity"/>
    <property type="evidence" value="ECO:0007669"/>
    <property type="project" value="UniProtKB-ARBA"/>
</dbReference>
<dbReference type="GO" id="GO:0007156">
    <property type="term" value="P:homophilic cell adhesion via plasma membrane adhesion molecules"/>
    <property type="evidence" value="ECO:0007669"/>
    <property type="project" value="InterPro"/>
</dbReference>
<comment type="subcellular location">
    <subcellularLocation>
        <location evidence="1">Membrane</location>
        <topology evidence="1">Single-pass membrane protein</topology>
    </subcellularLocation>
</comment>
<keyword evidence="9 14" id="KW-0472">Membrane</keyword>
<dbReference type="GO" id="GO:0048589">
    <property type="term" value="P:developmental growth"/>
    <property type="evidence" value="ECO:0007669"/>
    <property type="project" value="UniProtKB-ARBA"/>
</dbReference>
<evidence type="ECO:0000256" key="13">
    <source>
        <dbReference type="SAM" id="MobiDB-lite"/>
    </source>
</evidence>
<feature type="transmembrane region" description="Helical" evidence="14">
    <location>
        <begin position="712"/>
        <end position="736"/>
    </location>
</feature>
<evidence type="ECO:0000256" key="1">
    <source>
        <dbReference type="ARBA" id="ARBA00004167"/>
    </source>
</evidence>